<dbReference type="PANTHER" id="PTHR11455:SF9">
    <property type="entry name" value="CRYPTOCHROME CIRCADIAN CLOCK 5 ISOFORM X1"/>
    <property type="match status" value="1"/>
</dbReference>
<dbReference type="InterPro" id="IPR005101">
    <property type="entry name" value="Cryptochr/Photolyase_FAD-bd"/>
</dbReference>
<keyword evidence="2 5" id="KW-0285">Flavoprotein</keyword>
<proteinExistence type="inferred from homology"/>
<dbReference type="InterPro" id="IPR018394">
    <property type="entry name" value="DNA_photolyase_1_CS_C"/>
</dbReference>
<dbReference type="Gene3D" id="3.40.50.620">
    <property type="entry name" value="HUPs"/>
    <property type="match status" value="1"/>
</dbReference>
<dbReference type="PROSITE" id="PS00691">
    <property type="entry name" value="DNA_PHOTOLYASES_1_2"/>
    <property type="match status" value="1"/>
</dbReference>
<dbReference type="SUPFAM" id="SSF52425">
    <property type="entry name" value="Cryptochrome/photolyase, N-terminal domain"/>
    <property type="match status" value="1"/>
</dbReference>
<evidence type="ECO:0000256" key="1">
    <source>
        <dbReference type="ARBA" id="ARBA00001974"/>
    </source>
</evidence>
<organism evidence="7 8">
    <name type="scientific">Amnibacterium endophyticum</name>
    <dbReference type="NCBI Taxonomy" id="2109337"/>
    <lineage>
        <taxon>Bacteria</taxon>
        <taxon>Bacillati</taxon>
        <taxon>Actinomycetota</taxon>
        <taxon>Actinomycetes</taxon>
        <taxon>Micrococcales</taxon>
        <taxon>Microbacteriaceae</taxon>
        <taxon>Amnibacterium</taxon>
    </lineage>
</organism>
<comment type="similarity">
    <text evidence="5">Belongs to the DNA photolyase family.</text>
</comment>
<keyword evidence="7" id="KW-0456">Lyase</keyword>
<evidence type="ECO:0000313" key="8">
    <source>
        <dbReference type="Proteomes" id="UP001597347"/>
    </source>
</evidence>
<dbReference type="Gene3D" id="1.25.40.80">
    <property type="match status" value="1"/>
</dbReference>
<comment type="caution">
    <text evidence="7">The sequence shown here is derived from an EMBL/GenBank/DDBJ whole genome shotgun (WGS) entry which is preliminary data.</text>
</comment>
<dbReference type="InterPro" id="IPR014729">
    <property type="entry name" value="Rossmann-like_a/b/a_fold"/>
</dbReference>
<protein>
    <submittedName>
        <fullName evidence="7">Cryptochrome/photolyase family protein</fullName>
        <ecNumber evidence="7">4.1.99.3</ecNumber>
    </submittedName>
</protein>
<evidence type="ECO:0000313" key="7">
    <source>
        <dbReference type="EMBL" id="MFD1721246.1"/>
    </source>
</evidence>
<evidence type="ECO:0000256" key="3">
    <source>
        <dbReference type="ARBA" id="ARBA00022827"/>
    </source>
</evidence>
<evidence type="ECO:0000256" key="2">
    <source>
        <dbReference type="ARBA" id="ARBA00022630"/>
    </source>
</evidence>
<dbReference type="Gene3D" id="1.10.579.10">
    <property type="entry name" value="DNA Cyclobutane Dipyrimidine Photolyase, subunit A, domain 3"/>
    <property type="match status" value="1"/>
</dbReference>
<dbReference type="PANTHER" id="PTHR11455">
    <property type="entry name" value="CRYPTOCHROME"/>
    <property type="match status" value="1"/>
</dbReference>
<dbReference type="PROSITE" id="PS00394">
    <property type="entry name" value="DNA_PHOTOLYASES_1_1"/>
    <property type="match status" value="1"/>
</dbReference>
<dbReference type="InterPro" id="IPR002081">
    <property type="entry name" value="Cryptochrome/DNA_photolyase_1"/>
</dbReference>
<dbReference type="InterPro" id="IPR036155">
    <property type="entry name" value="Crypto/Photolyase_N_sf"/>
</dbReference>
<accession>A0ABW4LD51</accession>
<sequence length="478" mass="53750">MTQDGPVVVWFRDDLRVSDHPALRAAVDSGAPVLPVYVVDDSGHGARPLGAASRWWLHHSLAALSASLEKRGARLVLREGDAEEEIRAVLRRSGASRLLMDRRYAAAEREQDQRVQRLAEQAGAEVESFTGSLLHEPGAVLNGDGERFGVFSPFFRALQRQGDPREPLPAPQRIAGWEGSVHSEALDDLRLLPTSPDWSGGMAETWEPGEKGAHRRLDGFVRDHLRHYAAHRDEPAADVSSRLSAHLKFGELSPYQVWHRVAAADATEEVRTKFLTELAWREFDYDLLERGHALEQENVHRQFDRFPWADVDQDVLRAWQRGRTGIPLVDAGMRQLWHTGWMHNRVRMVVASFLVKNLRYDWRLGEQWFWDTLVDADPANNPAQWQWVAGSGADAAPFFRVFNPVTQGHKFDPAGEYIAEWVPELRDLDAKGRQEPWTVPDDLAAAAEGTGLPAYPSPVVDLKASRQAALDAYAEMRG</sequence>
<dbReference type="InterPro" id="IPR006050">
    <property type="entry name" value="DNA_photolyase_N"/>
</dbReference>
<dbReference type="EMBL" id="JBHUEA010000008">
    <property type="protein sequence ID" value="MFD1721246.1"/>
    <property type="molecule type" value="Genomic_DNA"/>
</dbReference>
<dbReference type="RefSeq" id="WP_377933309.1">
    <property type="nucleotide sequence ID" value="NZ_JBHUEA010000008.1"/>
</dbReference>
<reference evidence="8" key="1">
    <citation type="journal article" date="2019" name="Int. J. Syst. Evol. Microbiol.">
        <title>The Global Catalogue of Microorganisms (GCM) 10K type strain sequencing project: providing services to taxonomists for standard genome sequencing and annotation.</title>
        <authorList>
            <consortium name="The Broad Institute Genomics Platform"/>
            <consortium name="The Broad Institute Genome Sequencing Center for Infectious Disease"/>
            <person name="Wu L."/>
            <person name="Ma J."/>
        </authorList>
    </citation>
    <scope>NUCLEOTIDE SEQUENCE [LARGE SCALE GENOMIC DNA]</scope>
    <source>
        <strain evidence="8">CGMCC 1.12471</strain>
    </source>
</reference>
<name>A0ABW4LD51_9MICO</name>
<dbReference type="InterPro" id="IPR036134">
    <property type="entry name" value="Crypto/Photolyase_FAD-like_sf"/>
</dbReference>
<evidence type="ECO:0000256" key="5">
    <source>
        <dbReference type="RuleBase" id="RU004182"/>
    </source>
</evidence>
<dbReference type="Proteomes" id="UP001597347">
    <property type="component" value="Unassembled WGS sequence"/>
</dbReference>
<evidence type="ECO:0000259" key="6">
    <source>
        <dbReference type="PROSITE" id="PS51645"/>
    </source>
</evidence>
<feature type="domain" description="Photolyase/cryptochrome alpha/beta" evidence="6">
    <location>
        <begin position="5"/>
        <end position="134"/>
    </location>
</feature>
<dbReference type="PRINTS" id="PR00147">
    <property type="entry name" value="DNAPHOTLYASE"/>
</dbReference>
<dbReference type="GO" id="GO:0003904">
    <property type="term" value="F:deoxyribodipyrimidine photo-lyase activity"/>
    <property type="evidence" value="ECO:0007669"/>
    <property type="project" value="UniProtKB-EC"/>
</dbReference>
<evidence type="ECO:0000256" key="4">
    <source>
        <dbReference type="ARBA" id="ARBA00022991"/>
    </source>
</evidence>
<keyword evidence="8" id="KW-1185">Reference proteome</keyword>
<dbReference type="PROSITE" id="PS51645">
    <property type="entry name" value="PHR_CRY_ALPHA_BETA"/>
    <property type="match status" value="1"/>
</dbReference>
<dbReference type="Pfam" id="PF00875">
    <property type="entry name" value="DNA_photolyase"/>
    <property type="match status" value="1"/>
</dbReference>
<gene>
    <name evidence="7" type="ORF">ACFSBI_06750</name>
</gene>
<keyword evidence="4 5" id="KW-0157">Chromophore</keyword>
<keyword evidence="3 5" id="KW-0274">FAD</keyword>
<dbReference type="EC" id="4.1.99.3" evidence="7"/>
<dbReference type="SUPFAM" id="SSF48173">
    <property type="entry name" value="Cryptochrome/photolyase FAD-binding domain"/>
    <property type="match status" value="1"/>
</dbReference>
<dbReference type="Pfam" id="PF03441">
    <property type="entry name" value="FAD_binding_7"/>
    <property type="match status" value="1"/>
</dbReference>
<comment type="cofactor">
    <cofactor evidence="1">
        <name>FAD</name>
        <dbReference type="ChEBI" id="CHEBI:57692"/>
    </cofactor>
</comment>